<feature type="region of interest" description="Disordered" evidence="1">
    <location>
        <begin position="42"/>
        <end position="93"/>
    </location>
</feature>
<keyword evidence="2" id="KW-0472">Membrane</keyword>
<organism evidence="3 4">
    <name type="scientific">Babjeviella inositovora NRRL Y-12698</name>
    <dbReference type="NCBI Taxonomy" id="984486"/>
    <lineage>
        <taxon>Eukaryota</taxon>
        <taxon>Fungi</taxon>
        <taxon>Dikarya</taxon>
        <taxon>Ascomycota</taxon>
        <taxon>Saccharomycotina</taxon>
        <taxon>Pichiomycetes</taxon>
        <taxon>Serinales incertae sedis</taxon>
        <taxon>Babjeviella</taxon>
    </lineage>
</organism>
<feature type="transmembrane region" description="Helical" evidence="2">
    <location>
        <begin position="228"/>
        <end position="247"/>
    </location>
</feature>
<keyword evidence="4" id="KW-1185">Reference proteome</keyword>
<proteinExistence type="predicted"/>
<name>A0A1E3QTG4_9ASCO</name>
<evidence type="ECO:0000256" key="1">
    <source>
        <dbReference type="SAM" id="MobiDB-lite"/>
    </source>
</evidence>
<gene>
    <name evidence="3" type="ORF">BABINDRAFT_118689</name>
</gene>
<dbReference type="AlphaFoldDB" id="A0A1E3QTG4"/>
<feature type="transmembrane region" description="Helical" evidence="2">
    <location>
        <begin position="113"/>
        <end position="131"/>
    </location>
</feature>
<protein>
    <submittedName>
        <fullName evidence="3">Uncharacterized protein</fullName>
    </submittedName>
</protein>
<reference evidence="4" key="1">
    <citation type="submission" date="2016-05" db="EMBL/GenBank/DDBJ databases">
        <title>Comparative genomics of biotechnologically important yeasts.</title>
        <authorList>
            <consortium name="DOE Joint Genome Institute"/>
            <person name="Riley R."/>
            <person name="Haridas S."/>
            <person name="Wolfe K.H."/>
            <person name="Lopes M.R."/>
            <person name="Hittinger C.T."/>
            <person name="Goker M."/>
            <person name="Salamov A."/>
            <person name="Wisecaver J."/>
            <person name="Long T.M."/>
            <person name="Aerts A.L."/>
            <person name="Barry K."/>
            <person name="Choi C."/>
            <person name="Clum A."/>
            <person name="Coughlan A.Y."/>
            <person name="Deshpande S."/>
            <person name="Douglass A.P."/>
            <person name="Hanson S.J."/>
            <person name="Klenk H.-P."/>
            <person name="Labutti K."/>
            <person name="Lapidus A."/>
            <person name="Lindquist E."/>
            <person name="Lipzen A."/>
            <person name="Meier-Kolthoff J.P."/>
            <person name="Ohm R.A."/>
            <person name="Otillar R.P."/>
            <person name="Pangilinan J."/>
            <person name="Peng Y."/>
            <person name="Rokas A."/>
            <person name="Rosa C.A."/>
            <person name="Scheuner C."/>
            <person name="Sibirny A.A."/>
            <person name="Slot J.C."/>
            <person name="Stielow J.B."/>
            <person name="Sun H."/>
            <person name="Kurtzman C.P."/>
            <person name="Blackwell M."/>
            <person name="Grigoriev I.V."/>
            <person name="Jeffries T.W."/>
        </authorList>
    </citation>
    <scope>NUCLEOTIDE SEQUENCE [LARGE SCALE GENOMIC DNA]</scope>
    <source>
        <strain evidence="4">NRRL Y-12698</strain>
    </source>
</reference>
<keyword evidence="2" id="KW-1133">Transmembrane helix</keyword>
<evidence type="ECO:0000256" key="2">
    <source>
        <dbReference type="SAM" id="Phobius"/>
    </source>
</evidence>
<evidence type="ECO:0000313" key="4">
    <source>
        <dbReference type="Proteomes" id="UP000094336"/>
    </source>
</evidence>
<dbReference type="EMBL" id="KV454428">
    <property type="protein sequence ID" value="ODQ80971.1"/>
    <property type="molecule type" value="Genomic_DNA"/>
</dbReference>
<dbReference type="OrthoDB" id="4021649at2759"/>
<sequence length="305" mass="35084">MVSAQSKIHDAYNINVNSAKSGGARRQELVSNANGLFNQVNTNFQPQTKQPQSKPKFKPVSPKKKLSSSQAYFESPSSSRTSRPISRPDSPLLRTTPAGICKIQREPYSQSRLASIFTFIIILVPTAIEVLSPHLNHSDFSLAHHRHLPAYSKLLIDMIMLVLVSWLVKFLMEWPWFWFERVKVAQSQWQLTAETWAEEIRLPQQDHEHSMHVTPHNPYHKRLSNLQMARYTAFCLCVAGPFLGAYLMVASRQHFVIERYRQTSESVVFNDFNVVLFLTWGAIRFIRQLTKTVEENTTQRDSEIG</sequence>
<dbReference type="RefSeq" id="XP_018986299.1">
    <property type="nucleotide sequence ID" value="XM_019126918.1"/>
</dbReference>
<dbReference type="GeneID" id="30144772"/>
<accession>A0A1E3QTG4</accession>
<dbReference type="Proteomes" id="UP000094336">
    <property type="component" value="Unassembled WGS sequence"/>
</dbReference>
<feature type="compositionally biased region" description="Basic residues" evidence="1">
    <location>
        <begin position="55"/>
        <end position="66"/>
    </location>
</feature>
<feature type="transmembrane region" description="Helical" evidence="2">
    <location>
        <begin position="151"/>
        <end position="171"/>
    </location>
</feature>
<keyword evidence="2" id="KW-0812">Transmembrane</keyword>
<evidence type="ECO:0000313" key="3">
    <source>
        <dbReference type="EMBL" id="ODQ80971.1"/>
    </source>
</evidence>
<feature type="compositionally biased region" description="Low complexity" evidence="1">
    <location>
        <begin position="67"/>
        <end position="91"/>
    </location>
</feature>
<feature type="compositionally biased region" description="Low complexity" evidence="1">
    <location>
        <begin position="45"/>
        <end position="54"/>
    </location>
</feature>